<protein>
    <recommendedName>
        <fullName evidence="3">quinolinate synthase</fullName>
        <ecNumber evidence="3">2.5.1.72</ecNumber>
    </recommendedName>
</protein>
<sequence>MQSLVTNFSKSFFKPANLRFLSTAAQKFPSLIISANEYIPKGAYAERQAEFLKPDLNAVKKIDDVLKQKKIAVNAHFYMDAELQGIITACQTPNGVFIADSLAMADQCVKQVKSGFKSVAVLGVDFMSANARAILDKEGFSNVPVYKTSTKPIGCSLAEAAEKDVYKSYLLTEKKKAGNSPIVNLIYINTSLPSKAMAQDIIPTISCTSANVLRSVLQIAAQKPDCKICYGPDSYMGNNLEVMLKHLTTQPDSEIKKYHPAHNQKSIAKLLKNFSYFKNGNCIVHHMFGEKVVNNIRENYDDAYITAHFEVPGPMFQLAMEKIQKNSGTVGSTSDILNFIINKAKSTDESFKVVLGTESGMITKLSQMIQKTLKEHGSKNQTIEVIFPVSNDAVTVSNDKKLGIVPGVCGGEGCSTEGGCASCPYMKMNTIDGLLHVVEMLNEGKTEELKEYEVKNKISDNIVDKALKPIFAMRYFQKNKEFPEWAFQS</sequence>
<dbReference type="GO" id="GO:0046872">
    <property type="term" value="F:metal ion binding"/>
    <property type="evidence" value="ECO:0007669"/>
    <property type="project" value="UniProtKB-KW"/>
</dbReference>
<reference evidence="10 11" key="1">
    <citation type="submission" date="2016-08" db="EMBL/GenBank/DDBJ databases">
        <title>Genomes of anaerobic fungi encode conserved fungal cellulosomes for biomass hydrolysis.</title>
        <authorList>
            <consortium name="DOE Joint Genome Institute"/>
            <person name="Haitjema C.H."/>
            <person name="Gilmore S.P."/>
            <person name="Henske J.K."/>
            <person name="Solomon K.V."/>
            <person name="De Groot R."/>
            <person name="Kuo A."/>
            <person name="Mondo S.J."/>
            <person name="Salamov A.A."/>
            <person name="Labutti K."/>
            <person name="Zhao Z."/>
            <person name="Chiniquy J."/>
            <person name="Barry K."/>
            <person name="Brewer H.M."/>
            <person name="Purvine S.O."/>
            <person name="Wright A.T."/>
            <person name="Boxma B."/>
            <person name="Van Alen T."/>
            <person name="Hackstein J.H."/>
            <person name="Baker S.E."/>
            <person name="Grigoriev I.V."/>
            <person name="O'Malley M.A."/>
        </authorList>
    </citation>
    <scope>NUCLEOTIDE SEQUENCE [LARGE SCALE GENOMIC DNA]</scope>
    <source>
        <strain evidence="11">finn</strain>
    </source>
</reference>
<keyword evidence="5" id="KW-0662">Pyridine nucleotide biosynthesis</keyword>
<dbReference type="SUPFAM" id="SSF142754">
    <property type="entry name" value="NadA-like"/>
    <property type="match status" value="1"/>
</dbReference>
<reference evidence="10 11" key="2">
    <citation type="submission" date="2016-08" db="EMBL/GenBank/DDBJ databases">
        <title>Pervasive Adenine N6-methylation of Active Genes in Fungi.</title>
        <authorList>
            <consortium name="DOE Joint Genome Institute"/>
            <person name="Mondo S.J."/>
            <person name="Dannebaum R.O."/>
            <person name="Kuo R.C."/>
            <person name="Labutti K."/>
            <person name="Haridas S."/>
            <person name="Kuo A."/>
            <person name="Salamov A."/>
            <person name="Ahrendt S.R."/>
            <person name="Lipzen A."/>
            <person name="Sullivan W."/>
            <person name="Andreopoulos W.B."/>
            <person name="Clum A."/>
            <person name="Lindquist E."/>
            <person name="Daum C."/>
            <person name="Ramamoorthy G.K."/>
            <person name="Gryganskyi A."/>
            <person name="Culley D."/>
            <person name="Magnuson J.K."/>
            <person name="James T.Y."/>
            <person name="O'Malley M.A."/>
            <person name="Stajich J.E."/>
            <person name="Spatafora J.W."/>
            <person name="Visel A."/>
            <person name="Grigoriev I.V."/>
        </authorList>
    </citation>
    <scope>NUCLEOTIDE SEQUENCE [LARGE SCALE GENOMIC DNA]</scope>
    <source>
        <strain evidence="11">finn</strain>
    </source>
</reference>
<evidence type="ECO:0000256" key="9">
    <source>
        <dbReference type="ARBA" id="ARBA00023014"/>
    </source>
</evidence>
<dbReference type="InterPro" id="IPR036094">
    <property type="entry name" value="NadA_sf"/>
</dbReference>
<dbReference type="UniPathway" id="UPA00253">
    <property type="reaction ID" value="UER00327"/>
</dbReference>
<dbReference type="PANTHER" id="PTHR30573:SF0">
    <property type="entry name" value="QUINOLINATE SYNTHASE, CHLOROPLASTIC"/>
    <property type="match status" value="1"/>
</dbReference>
<comment type="cofactor">
    <cofactor evidence="1">
        <name>[4Fe-4S] cluster</name>
        <dbReference type="ChEBI" id="CHEBI:49883"/>
    </cofactor>
</comment>
<dbReference type="STRING" id="1754191.A0A1Y1V2P1"/>
<keyword evidence="11" id="KW-1185">Reference proteome</keyword>
<evidence type="ECO:0000256" key="8">
    <source>
        <dbReference type="ARBA" id="ARBA00023004"/>
    </source>
</evidence>
<name>A0A1Y1V2P1_9FUNG</name>
<dbReference type="Proteomes" id="UP000193719">
    <property type="component" value="Unassembled WGS sequence"/>
</dbReference>
<organism evidence="10 11">
    <name type="scientific">Piromyces finnis</name>
    <dbReference type="NCBI Taxonomy" id="1754191"/>
    <lineage>
        <taxon>Eukaryota</taxon>
        <taxon>Fungi</taxon>
        <taxon>Fungi incertae sedis</taxon>
        <taxon>Chytridiomycota</taxon>
        <taxon>Chytridiomycota incertae sedis</taxon>
        <taxon>Neocallimastigomycetes</taxon>
        <taxon>Neocallimastigales</taxon>
        <taxon>Neocallimastigaceae</taxon>
        <taxon>Piromyces</taxon>
    </lineage>
</organism>
<dbReference type="EMBL" id="MCFH01000041">
    <property type="protein sequence ID" value="ORX45149.1"/>
    <property type="molecule type" value="Genomic_DNA"/>
</dbReference>
<keyword evidence="9" id="KW-0411">Iron-sulfur</keyword>
<dbReference type="Pfam" id="PF02445">
    <property type="entry name" value="NadA"/>
    <property type="match status" value="1"/>
</dbReference>
<dbReference type="PANTHER" id="PTHR30573">
    <property type="entry name" value="QUINOLINATE SYNTHETASE A"/>
    <property type="match status" value="1"/>
</dbReference>
<keyword evidence="8" id="KW-0408">Iron</keyword>
<gene>
    <name evidence="10" type="ORF">BCR36DRAFT_585769</name>
</gene>
<dbReference type="AlphaFoldDB" id="A0A1Y1V2P1"/>
<dbReference type="GO" id="GO:0051539">
    <property type="term" value="F:4 iron, 4 sulfur cluster binding"/>
    <property type="evidence" value="ECO:0007669"/>
    <property type="project" value="UniProtKB-KW"/>
</dbReference>
<keyword evidence="4" id="KW-0004">4Fe-4S</keyword>
<evidence type="ECO:0000256" key="4">
    <source>
        <dbReference type="ARBA" id="ARBA00022485"/>
    </source>
</evidence>
<evidence type="ECO:0000256" key="5">
    <source>
        <dbReference type="ARBA" id="ARBA00022642"/>
    </source>
</evidence>
<proteinExistence type="predicted"/>
<evidence type="ECO:0000256" key="3">
    <source>
        <dbReference type="ARBA" id="ARBA00012669"/>
    </source>
</evidence>
<dbReference type="GO" id="GO:0008987">
    <property type="term" value="F:quinolinate synthetase A activity"/>
    <property type="evidence" value="ECO:0007669"/>
    <property type="project" value="InterPro"/>
</dbReference>
<dbReference type="GO" id="GO:0034628">
    <property type="term" value="P:'de novo' NAD+ biosynthetic process from L-aspartate"/>
    <property type="evidence" value="ECO:0007669"/>
    <property type="project" value="TreeGrafter"/>
</dbReference>
<comment type="caution">
    <text evidence="10">The sequence shown here is derived from an EMBL/GenBank/DDBJ whole genome shotgun (WGS) entry which is preliminary data.</text>
</comment>
<dbReference type="EC" id="2.5.1.72" evidence="3"/>
<evidence type="ECO:0000313" key="10">
    <source>
        <dbReference type="EMBL" id="ORX45149.1"/>
    </source>
</evidence>
<evidence type="ECO:0000256" key="7">
    <source>
        <dbReference type="ARBA" id="ARBA00022723"/>
    </source>
</evidence>
<evidence type="ECO:0000256" key="6">
    <source>
        <dbReference type="ARBA" id="ARBA00022679"/>
    </source>
</evidence>
<dbReference type="OrthoDB" id="66991at2759"/>
<evidence type="ECO:0000313" key="11">
    <source>
        <dbReference type="Proteomes" id="UP000193719"/>
    </source>
</evidence>
<dbReference type="Gene3D" id="3.40.50.10800">
    <property type="entry name" value="NadA-like"/>
    <property type="match status" value="3"/>
</dbReference>
<keyword evidence="6" id="KW-0808">Transferase</keyword>
<evidence type="ECO:0000256" key="1">
    <source>
        <dbReference type="ARBA" id="ARBA00001966"/>
    </source>
</evidence>
<accession>A0A1Y1V2P1</accession>
<dbReference type="InterPro" id="IPR003473">
    <property type="entry name" value="NadA"/>
</dbReference>
<keyword evidence="7" id="KW-0479">Metal-binding</keyword>
<comment type="pathway">
    <text evidence="2">Cofactor biosynthesis; NAD(+) biosynthesis; quinolinate from iminoaspartate: step 1/1.</text>
</comment>
<evidence type="ECO:0000256" key="2">
    <source>
        <dbReference type="ARBA" id="ARBA00005065"/>
    </source>
</evidence>